<sequence length="285" mass="32947">ISKGSDRGYKYLASCNTKQIIDVHQLLSDVNETRFLLVKEDQLCSVHIRRSTENQLISIDDNDETDSKQDFASFATIADVYKANHIDNQNKYLLFEKDFLPSMETLLSIFVSTSPIEFEVSSEKLSIHIIVENSIDKQTVNYYSSSQTQFHRLRSIACQLMHLNPKFYQLMYDGTELSDDEMCLDDLETVPNEVKLDLICIAPLKASIKFEQMEVLIPCTEETLASELVEEALLKMNFSKSNLCQFELFALVDEEIQVEMDYKIEDVREIFPEDTETMKLELKKK</sequence>
<dbReference type="EMBL" id="CAJOBB010015083">
    <property type="protein sequence ID" value="CAF4312745.1"/>
    <property type="molecule type" value="Genomic_DNA"/>
</dbReference>
<proteinExistence type="predicted"/>
<name>A0A820ITG2_9BILA</name>
<evidence type="ECO:0000313" key="1">
    <source>
        <dbReference type="EMBL" id="CAF4312745.1"/>
    </source>
</evidence>
<reference evidence="1" key="1">
    <citation type="submission" date="2021-02" db="EMBL/GenBank/DDBJ databases">
        <authorList>
            <person name="Nowell W R."/>
        </authorList>
    </citation>
    <scope>NUCLEOTIDE SEQUENCE</scope>
</reference>
<feature type="non-terminal residue" evidence="1">
    <location>
        <position position="1"/>
    </location>
</feature>
<comment type="caution">
    <text evidence="1">The sequence shown here is derived from an EMBL/GenBank/DDBJ whole genome shotgun (WGS) entry which is preliminary data.</text>
</comment>
<dbReference type="Proteomes" id="UP000663868">
    <property type="component" value="Unassembled WGS sequence"/>
</dbReference>
<evidence type="ECO:0008006" key="3">
    <source>
        <dbReference type="Google" id="ProtNLM"/>
    </source>
</evidence>
<protein>
    <recommendedName>
        <fullName evidence="3">Ubiquitin-like domain-containing protein</fullName>
    </recommendedName>
</protein>
<organism evidence="1 2">
    <name type="scientific">Adineta steineri</name>
    <dbReference type="NCBI Taxonomy" id="433720"/>
    <lineage>
        <taxon>Eukaryota</taxon>
        <taxon>Metazoa</taxon>
        <taxon>Spiralia</taxon>
        <taxon>Gnathifera</taxon>
        <taxon>Rotifera</taxon>
        <taxon>Eurotatoria</taxon>
        <taxon>Bdelloidea</taxon>
        <taxon>Adinetida</taxon>
        <taxon>Adinetidae</taxon>
        <taxon>Adineta</taxon>
    </lineage>
</organism>
<accession>A0A820ITG2</accession>
<dbReference type="AlphaFoldDB" id="A0A820ITG2"/>
<gene>
    <name evidence="1" type="ORF">KXQ929_LOCUS46170</name>
</gene>
<evidence type="ECO:0000313" key="2">
    <source>
        <dbReference type="Proteomes" id="UP000663868"/>
    </source>
</evidence>